<dbReference type="EMBL" id="JAATIP010000061">
    <property type="protein sequence ID" value="KAF4381349.1"/>
    <property type="molecule type" value="Genomic_DNA"/>
</dbReference>
<dbReference type="AlphaFoldDB" id="A0A7J6GGZ6"/>
<evidence type="ECO:0000313" key="3">
    <source>
        <dbReference type="Proteomes" id="UP000525078"/>
    </source>
</evidence>
<name>A0A7J6GGZ6_CANSA</name>
<protein>
    <recommendedName>
        <fullName evidence="1">Transposase-associated domain-containing protein</fullName>
    </recommendedName>
</protein>
<sequence length="93" mass="10757">MDRNWMSANRLSAKYSEGVDHFLDLCQKNAKNPKLILCPCLKCVNMERMDISRIKEHLFRNGIDPSYKVWVYHGEKNRVSGEVTSKSNNVKGI</sequence>
<reference evidence="2 3" key="1">
    <citation type="journal article" date="2020" name="bioRxiv">
        <title>Sequence and annotation of 42 cannabis genomes reveals extensive copy number variation in cannabinoid synthesis and pathogen resistance genes.</title>
        <authorList>
            <person name="Mckernan K.J."/>
            <person name="Helbert Y."/>
            <person name="Kane L.T."/>
            <person name="Ebling H."/>
            <person name="Zhang L."/>
            <person name="Liu B."/>
            <person name="Eaton Z."/>
            <person name="Mclaughlin S."/>
            <person name="Kingan S."/>
            <person name="Baybayan P."/>
            <person name="Concepcion G."/>
            <person name="Jordan M."/>
            <person name="Riva A."/>
            <person name="Barbazuk W."/>
            <person name="Harkins T."/>
        </authorList>
    </citation>
    <scope>NUCLEOTIDE SEQUENCE [LARGE SCALE GENOMIC DNA]</scope>
    <source>
        <strain evidence="3">cv. Jamaican Lion 4</strain>
        <tissue evidence="2">Leaf</tissue>
    </source>
</reference>
<evidence type="ECO:0000313" key="2">
    <source>
        <dbReference type="EMBL" id="KAF4381349.1"/>
    </source>
</evidence>
<organism evidence="2 3">
    <name type="scientific">Cannabis sativa</name>
    <name type="common">Hemp</name>
    <name type="synonym">Marijuana</name>
    <dbReference type="NCBI Taxonomy" id="3483"/>
    <lineage>
        <taxon>Eukaryota</taxon>
        <taxon>Viridiplantae</taxon>
        <taxon>Streptophyta</taxon>
        <taxon>Embryophyta</taxon>
        <taxon>Tracheophyta</taxon>
        <taxon>Spermatophyta</taxon>
        <taxon>Magnoliopsida</taxon>
        <taxon>eudicotyledons</taxon>
        <taxon>Gunneridae</taxon>
        <taxon>Pentapetalae</taxon>
        <taxon>rosids</taxon>
        <taxon>fabids</taxon>
        <taxon>Rosales</taxon>
        <taxon>Cannabaceae</taxon>
        <taxon>Cannabis</taxon>
    </lineage>
</organism>
<evidence type="ECO:0000259" key="1">
    <source>
        <dbReference type="Pfam" id="PF13963"/>
    </source>
</evidence>
<accession>A0A7J6GGZ6</accession>
<gene>
    <name evidence="2" type="ORF">F8388_026448</name>
</gene>
<comment type="caution">
    <text evidence="2">The sequence shown here is derived from an EMBL/GenBank/DDBJ whole genome shotgun (WGS) entry which is preliminary data.</text>
</comment>
<feature type="domain" description="Transposase-associated" evidence="1">
    <location>
        <begin position="3"/>
        <end position="75"/>
    </location>
</feature>
<dbReference type="Pfam" id="PF13963">
    <property type="entry name" value="Transpos_assoc"/>
    <property type="match status" value="1"/>
</dbReference>
<proteinExistence type="predicted"/>
<dbReference type="InterPro" id="IPR029480">
    <property type="entry name" value="Transpos_assoc"/>
</dbReference>
<dbReference type="Proteomes" id="UP000525078">
    <property type="component" value="Unassembled WGS sequence"/>
</dbReference>